<protein>
    <submittedName>
        <fullName evidence="2">Uncharacterized protein</fullName>
    </submittedName>
</protein>
<proteinExistence type="predicted"/>
<evidence type="ECO:0000256" key="1">
    <source>
        <dbReference type="SAM" id="MobiDB-lite"/>
    </source>
</evidence>
<sequence>MKPSTPRVPRKFRTKTTTSPTSMLDRLREVVFRLIMFTAISKGSRSRVDTETSPVISKVYRHQDSYRSEAVEDCIEFFKRSAGATSDGAKRSDASEDSVDVALVALRMSPVMGVCKVGPSTRFE</sequence>
<organism evidence="2 3">
    <name type="scientific">Asparagus officinalis</name>
    <name type="common">Garden asparagus</name>
    <dbReference type="NCBI Taxonomy" id="4686"/>
    <lineage>
        <taxon>Eukaryota</taxon>
        <taxon>Viridiplantae</taxon>
        <taxon>Streptophyta</taxon>
        <taxon>Embryophyta</taxon>
        <taxon>Tracheophyta</taxon>
        <taxon>Spermatophyta</taxon>
        <taxon>Magnoliopsida</taxon>
        <taxon>Liliopsida</taxon>
        <taxon>Asparagales</taxon>
        <taxon>Asparagaceae</taxon>
        <taxon>Asparagoideae</taxon>
        <taxon>Asparagus</taxon>
    </lineage>
</organism>
<dbReference type="PANTHER" id="PTHR35111:SF1">
    <property type="entry name" value="OS04G0115900 PROTEIN"/>
    <property type="match status" value="1"/>
</dbReference>
<gene>
    <name evidence="2" type="ORF">A4U43_C04F14220</name>
</gene>
<name>A0A5P1F5K4_ASPOF</name>
<feature type="region of interest" description="Disordered" evidence="1">
    <location>
        <begin position="1"/>
        <end position="20"/>
    </location>
</feature>
<keyword evidence="3" id="KW-1185">Reference proteome</keyword>
<accession>A0A5P1F5K4</accession>
<dbReference type="PANTHER" id="PTHR35111">
    <property type="entry name" value="F10A5.9-RELATED"/>
    <property type="match status" value="1"/>
</dbReference>
<evidence type="ECO:0000313" key="2">
    <source>
        <dbReference type="EMBL" id="ONK71961.1"/>
    </source>
</evidence>
<dbReference type="AlphaFoldDB" id="A0A5P1F5K4"/>
<evidence type="ECO:0000313" key="3">
    <source>
        <dbReference type="Proteomes" id="UP000243459"/>
    </source>
</evidence>
<dbReference type="Gramene" id="ONK71961">
    <property type="protein sequence ID" value="ONK71961"/>
    <property type="gene ID" value="A4U43_C04F14220"/>
</dbReference>
<dbReference type="EMBL" id="CM007384">
    <property type="protein sequence ID" value="ONK71961.1"/>
    <property type="molecule type" value="Genomic_DNA"/>
</dbReference>
<dbReference type="Proteomes" id="UP000243459">
    <property type="component" value="Chromosome 4"/>
</dbReference>
<reference evidence="3" key="1">
    <citation type="journal article" date="2017" name="Nat. Commun.">
        <title>The asparagus genome sheds light on the origin and evolution of a young Y chromosome.</title>
        <authorList>
            <person name="Harkess A."/>
            <person name="Zhou J."/>
            <person name="Xu C."/>
            <person name="Bowers J.E."/>
            <person name="Van der Hulst R."/>
            <person name="Ayyampalayam S."/>
            <person name="Mercati F."/>
            <person name="Riccardi P."/>
            <person name="McKain M.R."/>
            <person name="Kakrana A."/>
            <person name="Tang H."/>
            <person name="Ray J."/>
            <person name="Groenendijk J."/>
            <person name="Arikit S."/>
            <person name="Mathioni S.M."/>
            <person name="Nakano M."/>
            <person name="Shan H."/>
            <person name="Telgmann-Rauber A."/>
            <person name="Kanno A."/>
            <person name="Yue Z."/>
            <person name="Chen H."/>
            <person name="Li W."/>
            <person name="Chen Y."/>
            <person name="Xu X."/>
            <person name="Zhang Y."/>
            <person name="Luo S."/>
            <person name="Chen H."/>
            <person name="Gao J."/>
            <person name="Mao Z."/>
            <person name="Pires J.C."/>
            <person name="Luo M."/>
            <person name="Kudrna D."/>
            <person name="Wing R.A."/>
            <person name="Meyers B.C."/>
            <person name="Yi K."/>
            <person name="Kong H."/>
            <person name="Lavrijsen P."/>
            <person name="Sunseri F."/>
            <person name="Falavigna A."/>
            <person name="Ye Y."/>
            <person name="Leebens-Mack J.H."/>
            <person name="Chen G."/>
        </authorList>
    </citation>
    <scope>NUCLEOTIDE SEQUENCE [LARGE SCALE GENOMIC DNA]</scope>
    <source>
        <strain evidence="3">cv. DH0086</strain>
    </source>
</reference>